<dbReference type="PANTHER" id="PTHR46268">
    <property type="entry name" value="STRESS RESPONSE PROTEIN NHAX"/>
    <property type="match status" value="1"/>
</dbReference>
<dbReference type="PANTHER" id="PTHR46268:SF6">
    <property type="entry name" value="UNIVERSAL STRESS PROTEIN UP12"/>
    <property type="match status" value="1"/>
</dbReference>
<reference evidence="3" key="1">
    <citation type="submission" date="2022-04" db="EMBL/GenBank/DDBJ databases">
        <title>Halocatena sp. nov., isolated from a salt lake.</title>
        <authorList>
            <person name="Cui H.-L."/>
        </authorList>
    </citation>
    <scope>NUCLEOTIDE SEQUENCE</scope>
    <source>
        <strain evidence="3">AD-1</strain>
    </source>
</reference>
<proteinExistence type="inferred from homology"/>
<dbReference type="Proteomes" id="UP000831768">
    <property type="component" value="Chromosome"/>
</dbReference>
<keyword evidence="4" id="KW-1185">Reference proteome</keyword>
<protein>
    <submittedName>
        <fullName evidence="3">Universal stress protein</fullName>
    </submittedName>
</protein>
<dbReference type="Pfam" id="PF00582">
    <property type="entry name" value="Usp"/>
    <property type="match status" value="2"/>
</dbReference>
<feature type="domain" description="UspA" evidence="2">
    <location>
        <begin position="1"/>
        <end position="141"/>
    </location>
</feature>
<sequence length="303" mass="32836">MSHRIMVPVVDPETGSDLIRMAAASAHAHEDENAEVMAVNVIKVTQQTILSREPEFEAEHIKQRRALLSSARDIVSEFNVGLRTREIVGRNAGSAVLKIIKEENVDHVLLHWNGTRSVRNYVLGSSIDPVVGRASCDVTLVTFGPEGDWSDSVLVLVGQGPHTPIAARRGAEFATKGKLGFLNVQEPDHTDDNHSPEGRRGDIIETLIAETGVMETFVKNAEELCIERSVAVTADIEQAILTHASEYDTICIGAPRSGPVARAIFGSLPETISEKANCTVVTAHGTDGLPMSVREAIVRQLKI</sequence>
<dbReference type="Gene3D" id="3.40.50.620">
    <property type="entry name" value="HUPs"/>
    <property type="match status" value="2"/>
</dbReference>
<dbReference type="CDD" id="cd00293">
    <property type="entry name" value="USP-like"/>
    <property type="match status" value="1"/>
</dbReference>
<dbReference type="EMBL" id="CP096019">
    <property type="protein sequence ID" value="UPM41883.1"/>
    <property type="molecule type" value="Genomic_DNA"/>
</dbReference>
<gene>
    <name evidence="3" type="ORF">MW046_07825</name>
</gene>
<name>A0A8U0A1E7_9EURY</name>
<evidence type="ECO:0000313" key="4">
    <source>
        <dbReference type="Proteomes" id="UP000831768"/>
    </source>
</evidence>
<feature type="domain" description="UspA" evidence="2">
    <location>
        <begin position="152"/>
        <end position="282"/>
    </location>
</feature>
<evidence type="ECO:0000256" key="1">
    <source>
        <dbReference type="ARBA" id="ARBA00008791"/>
    </source>
</evidence>
<dbReference type="InterPro" id="IPR006016">
    <property type="entry name" value="UspA"/>
</dbReference>
<dbReference type="KEGG" id="haad:MW046_07825"/>
<comment type="similarity">
    <text evidence="1">Belongs to the universal stress protein A family.</text>
</comment>
<accession>A0A8U0A1E7</accession>
<dbReference type="SUPFAM" id="SSF52402">
    <property type="entry name" value="Adenine nucleotide alpha hydrolases-like"/>
    <property type="match status" value="2"/>
</dbReference>
<organism evidence="3 4">
    <name type="scientific">Halocatena salina</name>
    <dbReference type="NCBI Taxonomy" id="2934340"/>
    <lineage>
        <taxon>Archaea</taxon>
        <taxon>Methanobacteriati</taxon>
        <taxon>Methanobacteriota</taxon>
        <taxon>Stenosarchaea group</taxon>
        <taxon>Halobacteria</taxon>
        <taxon>Halobacteriales</taxon>
        <taxon>Natronomonadaceae</taxon>
        <taxon>Halocatena</taxon>
    </lineage>
</organism>
<dbReference type="RefSeq" id="WP_247992562.1">
    <property type="nucleotide sequence ID" value="NZ_CP096019.1"/>
</dbReference>
<dbReference type="InterPro" id="IPR014729">
    <property type="entry name" value="Rossmann-like_a/b/a_fold"/>
</dbReference>
<evidence type="ECO:0000259" key="2">
    <source>
        <dbReference type="Pfam" id="PF00582"/>
    </source>
</evidence>
<dbReference type="GeneID" id="71927946"/>
<dbReference type="AlphaFoldDB" id="A0A8U0A1E7"/>
<evidence type="ECO:0000313" key="3">
    <source>
        <dbReference type="EMBL" id="UPM41883.1"/>
    </source>
</evidence>